<dbReference type="GO" id="GO:0033353">
    <property type="term" value="P:S-adenosylmethionine cycle"/>
    <property type="evidence" value="ECO:0007669"/>
    <property type="project" value="TreeGrafter"/>
</dbReference>
<dbReference type="InterPro" id="IPR036291">
    <property type="entry name" value="NAD(P)-bd_dom_sf"/>
</dbReference>
<reference evidence="6" key="1">
    <citation type="journal article" date="2014" name="Front. Microbiol.">
        <title>High frequency of phylogenetically diverse reductive dehalogenase-homologous genes in deep subseafloor sedimentary metagenomes.</title>
        <authorList>
            <person name="Kawai M."/>
            <person name="Futagami T."/>
            <person name="Toyoda A."/>
            <person name="Takaki Y."/>
            <person name="Nishi S."/>
            <person name="Hori S."/>
            <person name="Arai W."/>
            <person name="Tsubouchi T."/>
            <person name="Morono Y."/>
            <person name="Uchiyama I."/>
            <person name="Ito T."/>
            <person name="Fujiyama A."/>
            <person name="Inagaki F."/>
            <person name="Takami H."/>
        </authorList>
    </citation>
    <scope>NUCLEOTIDE SEQUENCE</scope>
    <source>
        <strain evidence="6">Expedition CK06-06</strain>
    </source>
</reference>
<feature type="non-terminal residue" evidence="6">
    <location>
        <position position="1"/>
    </location>
</feature>
<dbReference type="PANTHER" id="PTHR23420:SF0">
    <property type="entry name" value="ADENOSYLHOMOCYSTEINASE"/>
    <property type="match status" value="1"/>
</dbReference>
<evidence type="ECO:0000259" key="5">
    <source>
        <dbReference type="SMART" id="SM00997"/>
    </source>
</evidence>
<sequence length="163" mass="18351">LREAAKIGDIFITVTGGLNAIDKHHFQLMKDGVILANSGHFNVEINIPALERLATQKRKLRPFIEEYTLPDGRRLFLLAEGRLINLAAAEGHPASVMDMSFANQALCAEYMVKQKKKLTPGVHTVPQEIDWEVGRLKLLSMGIAIDKLTREQRQYLGSWEWGT</sequence>
<dbReference type="SUPFAM" id="SSF51735">
    <property type="entry name" value="NAD(P)-binding Rossmann-fold domains"/>
    <property type="match status" value="1"/>
</dbReference>
<gene>
    <name evidence="6" type="ORF">S01H1_37170</name>
</gene>
<dbReference type="GO" id="GO:0005829">
    <property type="term" value="C:cytosol"/>
    <property type="evidence" value="ECO:0007669"/>
    <property type="project" value="TreeGrafter"/>
</dbReference>
<comment type="similarity">
    <text evidence="2">Belongs to the adenosylhomocysteinase family.</text>
</comment>
<evidence type="ECO:0000256" key="1">
    <source>
        <dbReference type="ARBA" id="ARBA00001911"/>
    </source>
</evidence>
<keyword evidence="4" id="KW-0520">NAD</keyword>
<dbReference type="SUPFAM" id="SSF52283">
    <property type="entry name" value="Formate/glycerate dehydrogenase catalytic domain-like"/>
    <property type="match status" value="1"/>
</dbReference>
<dbReference type="EMBL" id="BARS01023339">
    <property type="protein sequence ID" value="GAG10406.1"/>
    <property type="molecule type" value="Genomic_DNA"/>
</dbReference>
<evidence type="ECO:0000313" key="6">
    <source>
        <dbReference type="EMBL" id="GAG10406.1"/>
    </source>
</evidence>
<dbReference type="PANTHER" id="PTHR23420">
    <property type="entry name" value="ADENOSYLHOMOCYSTEINASE"/>
    <property type="match status" value="1"/>
</dbReference>
<dbReference type="InterPro" id="IPR000043">
    <property type="entry name" value="Adenosylhomocysteinase-like"/>
</dbReference>
<keyword evidence="3" id="KW-0554">One-carbon metabolism</keyword>
<comment type="caution">
    <text evidence="6">The sequence shown here is derived from an EMBL/GenBank/DDBJ whole genome shotgun (WGS) entry which is preliminary data.</text>
</comment>
<dbReference type="Pfam" id="PF00670">
    <property type="entry name" value="AdoHcyase_NAD"/>
    <property type="match status" value="1"/>
</dbReference>
<evidence type="ECO:0000256" key="2">
    <source>
        <dbReference type="ARBA" id="ARBA00007122"/>
    </source>
</evidence>
<protein>
    <recommendedName>
        <fullName evidence="5">S-adenosyl-L-homocysteine hydrolase NAD binding domain-containing protein</fullName>
    </recommendedName>
</protein>
<dbReference type="Gene3D" id="3.40.50.720">
    <property type="entry name" value="NAD(P)-binding Rossmann-like Domain"/>
    <property type="match status" value="1"/>
</dbReference>
<dbReference type="SMART" id="SM00997">
    <property type="entry name" value="AdoHcyase_NAD"/>
    <property type="match status" value="1"/>
</dbReference>
<dbReference type="GO" id="GO:0004013">
    <property type="term" value="F:adenosylhomocysteinase activity"/>
    <property type="evidence" value="ECO:0007669"/>
    <property type="project" value="TreeGrafter"/>
</dbReference>
<dbReference type="GO" id="GO:0006730">
    <property type="term" value="P:one-carbon metabolic process"/>
    <property type="evidence" value="ECO:0007669"/>
    <property type="project" value="UniProtKB-KW"/>
</dbReference>
<dbReference type="Gene3D" id="3.40.50.1480">
    <property type="entry name" value="Adenosylhomocysteinase-like"/>
    <property type="match status" value="1"/>
</dbReference>
<dbReference type="InterPro" id="IPR042172">
    <property type="entry name" value="Adenosylhomocyst_ase-like_sf"/>
</dbReference>
<proteinExistence type="inferred from homology"/>
<comment type="cofactor">
    <cofactor evidence="1">
        <name>NAD(+)</name>
        <dbReference type="ChEBI" id="CHEBI:57540"/>
    </cofactor>
</comment>
<accession>X0WCL1</accession>
<dbReference type="InterPro" id="IPR015878">
    <property type="entry name" value="Ado_hCys_hydrolase_NAD-bd"/>
</dbReference>
<dbReference type="AlphaFoldDB" id="X0WCL1"/>
<evidence type="ECO:0000256" key="3">
    <source>
        <dbReference type="ARBA" id="ARBA00022563"/>
    </source>
</evidence>
<organism evidence="6">
    <name type="scientific">marine sediment metagenome</name>
    <dbReference type="NCBI Taxonomy" id="412755"/>
    <lineage>
        <taxon>unclassified sequences</taxon>
        <taxon>metagenomes</taxon>
        <taxon>ecological metagenomes</taxon>
    </lineage>
</organism>
<name>X0WCL1_9ZZZZ</name>
<feature type="domain" description="S-adenosyl-L-homocysteine hydrolase NAD binding" evidence="5">
    <location>
        <begin position="1"/>
        <end position="91"/>
    </location>
</feature>
<evidence type="ECO:0000256" key="4">
    <source>
        <dbReference type="ARBA" id="ARBA00023027"/>
    </source>
</evidence>